<dbReference type="AlphaFoldDB" id="A0AAW0AFH2"/>
<feature type="region of interest" description="Disordered" evidence="1">
    <location>
        <begin position="42"/>
        <end position="63"/>
    </location>
</feature>
<comment type="caution">
    <text evidence="3">The sequence shown here is derived from an EMBL/GenBank/DDBJ whole genome shotgun (WGS) entry which is preliminary data.</text>
</comment>
<gene>
    <name evidence="3" type="ORF">R3P38DRAFT_3593344</name>
</gene>
<dbReference type="InterPro" id="IPR000253">
    <property type="entry name" value="FHA_dom"/>
</dbReference>
<evidence type="ECO:0000256" key="1">
    <source>
        <dbReference type="SAM" id="MobiDB-lite"/>
    </source>
</evidence>
<evidence type="ECO:0000313" key="4">
    <source>
        <dbReference type="Proteomes" id="UP001362999"/>
    </source>
</evidence>
<dbReference type="Pfam" id="PF00498">
    <property type="entry name" value="FHA"/>
    <property type="match status" value="1"/>
</dbReference>
<dbReference type="InterPro" id="IPR008984">
    <property type="entry name" value="SMAD_FHA_dom_sf"/>
</dbReference>
<organism evidence="3 4">
    <name type="scientific">Favolaschia claudopus</name>
    <dbReference type="NCBI Taxonomy" id="2862362"/>
    <lineage>
        <taxon>Eukaryota</taxon>
        <taxon>Fungi</taxon>
        <taxon>Dikarya</taxon>
        <taxon>Basidiomycota</taxon>
        <taxon>Agaricomycotina</taxon>
        <taxon>Agaricomycetes</taxon>
        <taxon>Agaricomycetidae</taxon>
        <taxon>Agaricales</taxon>
        <taxon>Marasmiineae</taxon>
        <taxon>Mycenaceae</taxon>
        <taxon>Favolaschia</taxon>
    </lineage>
</organism>
<protein>
    <submittedName>
        <fullName evidence="3">FHA domain-containing protein</fullName>
    </submittedName>
</protein>
<sequence length="181" mass="20357">MPAPMLSTSPVYPALYLYPLNDSFFIPKQIALTTYGRRVRLGRKSPSSNAQSSRAPEKKQVNFDSSVVSRQHAEVWQEGNKIFVRHTQSANGTFVNGRRLSPEGQASYPYELKTNDLLELGTDITGYFDTIAHQRIVCRVVCVFTRVEVAMVAMADSRRQRRGYSVTGSVYIPRYQEVSAG</sequence>
<keyword evidence="4" id="KW-1185">Reference proteome</keyword>
<reference evidence="3 4" key="1">
    <citation type="journal article" date="2024" name="J Genomics">
        <title>Draft genome sequencing and assembly of Favolaschia claudopus CIRM-BRFM 2984 isolated from oak limbs.</title>
        <authorList>
            <person name="Navarro D."/>
            <person name="Drula E."/>
            <person name="Chaduli D."/>
            <person name="Cazenave R."/>
            <person name="Ahrendt S."/>
            <person name="Wang J."/>
            <person name="Lipzen A."/>
            <person name="Daum C."/>
            <person name="Barry K."/>
            <person name="Grigoriev I.V."/>
            <person name="Favel A."/>
            <person name="Rosso M.N."/>
            <person name="Martin F."/>
        </authorList>
    </citation>
    <scope>NUCLEOTIDE SEQUENCE [LARGE SCALE GENOMIC DNA]</scope>
    <source>
        <strain evidence="3 4">CIRM-BRFM 2984</strain>
    </source>
</reference>
<dbReference type="PANTHER" id="PTHR15715:SF37">
    <property type="entry name" value="LD47843P"/>
    <property type="match status" value="1"/>
</dbReference>
<dbReference type="PROSITE" id="PS50006">
    <property type="entry name" value="FHA_DOMAIN"/>
    <property type="match status" value="1"/>
</dbReference>
<proteinExistence type="predicted"/>
<dbReference type="PANTHER" id="PTHR15715">
    <property type="entry name" value="CENTROSOMAL PROTEIN OF 170 KDA"/>
    <property type="match status" value="1"/>
</dbReference>
<dbReference type="Gene3D" id="2.60.200.20">
    <property type="match status" value="1"/>
</dbReference>
<feature type="compositionally biased region" description="Polar residues" evidence="1">
    <location>
        <begin position="45"/>
        <end position="54"/>
    </location>
</feature>
<dbReference type="Proteomes" id="UP001362999">
    <property type="component" value="Unassembled WGS sequence"/>
</dbReference>
<dbReference type="EMBL" id="JAWWNJ010000069">
    <property type="protein sequence ID" value="KAK7008088.1"/>
    <property type="molecule type" value="Genomic_DNA"/>
</dbReference>
<name>A0AAW0AFH2_9AGAR</name>
<dbReference type="SMART" id="SM00240">
    <property type="entry name" value="FHA"/>
    <property type="match status" value="1"/>
</dbReference>
<evidence type="ECO:0000313" key="3">
    <source>
        <dbReference type="EMBL" id="KAK7008088.1"/>
    </source>
</evidence>
<accession>A0AAW0AFH2</accession>
<dbReference type="GO" id="GO:0005737">
    <property type="term" value="C:cytoplasm"/>
    <property type="evidence" value="ECO:0007669"/>
    <property type="project" value="TreeGrafter"/>
</dbReference>
<dbReference type="SUPFAM" id="SSF49879">
    <property type="entry name" value="SMAD/FHA domain"/>
    <property type="match status" value="1"/>
</dbReference>
<feature type="domain" description="FHA" evidence="2">
    <location>
        <begin position="39"/>
        <end position="100"/>
    </location>
</feature>
<dbReference type="InterPro" id="IPR051176">
    <property type="entry name" value="Cent_Immune-Sig_Mod"/>
</dbReference>
<evidence type="ECO:0000259" key="2">
    <source>
        <dbReference type="PROSITE" id="PS50006"/>
    </source>
</evidence>